<dbReference type="RefSeq" id="WP_123180139.1">
    <property type="nucleotide sequence ID" value="NZ_CP033614.1"/>
</dbReference>
<dbReference type="Pfam" id="PF08818">
    <property type="entry name" value="DUF1801"/>
    <property type="match status" value="1"/>
</dbReference>
<dbReference type="EMBL" id="CP033614">
    <property type="protein sequence ID" value="AYV57105.1"/>
    <property type="molecule type" value="Genomic_DNA"/>
</dbReference>
<evidence type="ECO:0000313" key="3">
    <source>
        <dbReference type="EMBL" id="AYV57105.1"/>
    </source>
</evidence>
<dbReference type="KEGG" id="lkm:EFP84_17385"/>
<dbReference type="AlphaFoldDB" id="A0AAD0UT34"/>
<dbReference type="Gene3D" id="3.90.1150.200">
    <property type="match status" value="1"/>
</dbReference>
<reference evidence="3 4" key="1">
    <citation type="submission" date="2018-11" db="EMBL/GenBank/DDBJ databases">
        <title>Complete genome sequence of Leptospira kmetyi isolate LS 001/16 from soil sample associated with a leptospirosis patient in Kelantan.</title>
        <authorList>
            <person name="Muhammad Yusoff F."/>
            <person name="Muhammad Yusoff S."/>
            <person name="Ahmad M.N."/>
            <person name="Yusof N.Y."/>
            <person name="Aziah I."/>
        </authorList>
    </citation>
    <scope>NUCLEOTIDE SEQUENCE [LARGE SCALE GENOMIC DNA]</scope>
    <source>
        <strain evidence="3 4">LS 001/16</strain>
    </source>
</reference>
<gene>
    <name evidence="3" type="ORF">EFP84_17385</name>
</gene>
<dbReference type="Proteomes" id="UP000276407">
    <property type="component" value="Chromosome 1"/>
</dbReference>
<evidence type="ECO:0000256" key="1">
    <source>
        <dbReference type="SAM" id="MobiDB-lite"/>
    </source>
</evidence>
<name>A0AAD0UT34_9LEPT</name>
<organism evidence="3 4">
    <name type="scientific">Leptospira kmetyi</name>
    <dbReference type="NCBI Taxonomy" id="408139"/>
    <lineage>
        <taxon>Bacteria</taxon>
        <taxon>Pseudomonadati</taxon>
        <taxon>Spirochaetota</taxon>
        <taxon>Spirochaetia</taxon>
        <taxon>Leptospirales</taxon>
        <taxon>Leptospiraceae</taxon>
        <taxon>Leptospira</taxon>
    </lineage>
</organism>
<accession>A0AAD0UT34</accession>
<sequence>MENKKLSFTNIDEYIRCFPEDVQTVLKELRSAILKAAPDAEEKISYQMPAFALGGNLVYFAAYKNHIGFYPTSSGIKAFLSELDSYKTSKGAIQFPIGQPLPLKLIARIVKFRVEQNKKAMIAKKKKTAPKKKSRAKKALKRKNASK</sequence>
<evidence type="ECO:0000259" key="2">
    <source>
        <dbReference type="Pfam" id="PF08818"/>
    </source>
</evidence>
<evidence type="ECO:0000313" key="4">
    <source>
        <dbReference type="Proteomes" id="UP000276407"/>
    </source>
</evidence>
<feature type="region of interest" description="Disordered" evidence="1">
    <location>
        <begin position="123"/>
        <end position="147"/>
    </location>
</feature>
<proteinExistence type="predicted"/>
<dbReference type="InterPro" id="IPR014922">
    <property type="entry name" value="YdhG-like"/>
</dbReference>
<dbReference type="SUPFAM" id="SSF159888">
    <property type="entry name" value="YdhG-like"/>
    <property type="match status" value="1"/>
</dbReference>
<feature type="domain" description="YdhG-like" evidence="2">
    <location>
        <begin position="23"/>
        <end position="114"/>
    </location>
</feature>
<protein>
    <submittedName>
        <fullName evidence="3">DUF1801 domain-containing protein</fullName>
    </submittedName>
</protein>